<gene>
    <name evidence="6" type="primary">dpnM_6</name>
    <name evidence="6" type="ORF">SDC9_50741</name>
</gene>
<organism evidence="6">
    <name type="scientific">bioreactor metagenome</name>
    <dbReference type="NCBI Taxonomy" id="1076179"/>
    <lineage>
        <taxon>unclassified sequences</taxon>
        <taxon>metagenomes</taxon>
        <taxon>ecological metagenomes</taxon>
    </lineage>
</organism>
<dbReference type="GO" id="GO:0032259">
    <property type="term" value="P:methylation"/>
    <property type="evidence" value="ECO:0007669"/>
    <property type="project" value="UniProtKB-KW"/>
</dbReference>
<dbReference type="GO" id="GO:1904047">
    <property type="term" value="F:S-adenosyl-L-methionine binding"/>
    <property type="evidence" value="ECO:0007669"/>
    <property type="project" value="TreeGrafter"/>
</dbReference>
<sequence>MNSIISWVGGKKALRDLIYQKMPKEFGRYIEVFGGGGWVLFGRTPDVAMEVYNDFNSDLANLFRCVRDQPMAFLKELGFLPLNGRDEFFVLRKFLEQEEFTDAFMRQELELAQRELTPVQFEEIRAILLEKAQLYDIRRAAAFFKVIRYSYGSGCTSYGCQPFDIRKTFDLIWQGSRRLKDTVIENKDFEELIKQYDRENAFIYCDPPYYLTEGHYAVEFRREDHFRLRDTLKNCQGKFLVSYNDCEFIRELYQDFRIETVSRLNNLAQRYDSGCEYAEVLISNYDTGERLRDMPVQLGLFDTAGLTA</sequence>
<dbReference type="GO" id="GO:0009007">
    <property type="term" value="F:site-specific DNA-methyltransferase (adenine-specific) activity"/>
    <property type="evidence" value="ECO:0007669"/>
    <property type="project" value="UniProtKB-EC"/>
</dbReference>
<dbReference type="EC" id="2.1.1.72" evidence="1"/>
<evidence type="ECO:0000256" key="3">
    <source>
        <dbReference type="ARBA" id="ARBA00022679"/>
    </source>
</evidence>
<dbReference type="PANTHER" id="PTHR30481">
    <property type="entry name" value="DNA ADENINE METHYLASE"/>
    <property type="match status" value="1"/>
</dbReference>
<keyword evidence="2 6" id="KW-0489">Methyltransferase</keyword>
<keyword evidence="4" id="KW-0949">S-adenosyl-L-methionine</keyword>
<evidence type="ECO:0000256" key="1">
    <source>
        <dbReference type="ARBA" id="ARBA00011900"/>
    </source>
</evidence>
<dbReference type="GO" id="GO:0043565">
    <property type="term" value="F:sequence-specific DNA binding"/>
    <property type="evidence" value="ECO:0007669"/>
    <property type="project" value="TreeGrafter"/>
</dbReference>
<dbReference type="SUPFAM" id="SSF53335">
    <property type="entry name" value="S-adenosyl-L-methionine-dependent methyltransferases"/>
    <property type="match status" value="1"/>
</dbReference>
<name>A0A644WQB7_9ZZZZ</name>
<proteinExistence type="predicted"/>
<dbReference type="GO" id="GO:0009307">
    <property type="term" value="P:DNA restriction-modification system"/>
    <property type="evidence" value="ECO:0007669"/>
    <property type="project" value="InterPro"/>
</dbReference>
<dbReference type="EMBL" id="VSSQ01001041">
    <property type="protein sequence ID" value="MPM04464.1"/>
    <property type="molecule type" value="Genomic_DNA"/>
</dbReference>
<evidence type="ECO:0000256" key="2">
    <source>
        <dbReference type="ARBA" id="ARBA00022603"/>
    </source>
</evidence>
<reference evidence="6" key="1">
    <citation type="submission" date="2019-08" db="EMBL/GenBank/DDBJ databases">
        <authorList>
            <person name="Kucharzyk K."/>
            <person name="Murdoch R.W."/>
            <person name="Higgins S."/>
            <person name="Loffler F."/>
        </authorList>
    </citation>
    <scope>NUCLEOTIDE SEQUENCE</scope>
</reference>
<evidence type="ECO:0000313" key="6">
    <source>
        <dbReference type="EMBL" id="MPM04464.1"/>
    </source>
</evidence>
<dbReference type="AlphaFoldDB" id="A0A644WQB7"/>
<evidence type="ECO:0000256" key="5">
    <source>
        <dbReference type="ARBA" id="ARBA00047942"/>
    </source>
</evidence>
<dbReference type="Gene3D" id="3.40.50.150">
    <property type="entry name" value="Vaccinia Virus protein VP39"/>
    <property type="match status" value="2"/>
</dbReference>
<dbReference type="PIRSF" id="PIRSF000398">
    <property type="entry name" value="M_m6A_EcoRV"/>
    <property type="match status" value="1"/>
</dbReference>
<dbReference type="InterPro" id="IPR029063">
    <property type="entry name" value="SAM-dependent_MTases_sf"/>
</dbReference>
<dbReference type="GO" id="GO:0006298">
    <property type="term" value="P:mismatch repair"/>
    <property type="evidence" value="ECO:0007669"/>
    <property type="project" value="TreeGrafter"/>
</dbReference>
<evidence type="ECO:0000256" key="4">
    <source>
        <dbReference type="ARBA" id="ARBA00022691"/>
    </source>
</evidence>
<comment type="catalytic activity">
    <reaction evidence="5">
        <text>a 2'-deoxyadenosine in DNA + S-adenosyl-L-methionine = an N(6)-methyl-2'-deoxyadenosine in DNA + S-adenosyl-L-homocysteine + H(+)</text>
        <dbReference type="Rhea" id="RHEA:15197"/>
        <dbReference type="Rhea" id="RHEA-COMP:12418"/>
        <dbReference type="Rhea" id="RHEA-COMP:12419"/>
        <dbReference type="ChEBI" id="CHEBI:15378"/>
        <dbReference type="ChEBI" id="CHEBI:57856"/>
        <dbReference type="ChEBI" id="CHEBI:59789"/>
        <dbReference type="ChEBI" id="CHEBI:90615"/>
        <dbReference type="ChEBI" id="CHEBI:90616"/>
        <dbReference type="EC" id="2.1.1.72"/>
    </reaction>
</comment>
<keyword evidence="3 6" id="KW-0808">Transferase</keyword>
<dbReference type="PANTHER" id="PTHR30481:SF4">
    <property type="entry name" value="SITE-SPECIFIC DNA-METHYLTRANSFERASE (ADENINE-SPECIFIC)"/>
    <property type="match status" value="1"/>
</dbReference>
<dbReference type="PRINTS" id="PR00505">
    <property type="entry name" value="D12N6MTFRASE"/>
</dbReference>
<accession>A0A644WQB7</accession>
<dbReference type="InterPro" id="IPR012327">
    <property type="entry name" value="MeTrfase_D12"/>
</dbReference>
<dbReference type="PROSITE" id="PS00092">
    <property type="entry name" value="N6_MTASE"/>
    <property type="match status" value="1"/>
</dbReference>
<protein>
    <recommendedName>
        <fullName evidence="1">site-specific DNA-methyltransferase (adenine-specific)</fullName>
        <ecNumber evidence="1">2.1.1.72</ecNumber>
    </recommendedName>
</protein>
<dbReference type="InterPro" id="IPR012263">
    <property type="entry name" value="M_m6A_EcoRV"/>
</dbReference>
<comment type="caution">
    <text evidence="6">The sequence shown here is derived from an EMBL/GenBank/DDBJ whole genome shotgun (WGS) entry which is preliminary data.</text>
</comment>
<dbReference type="Pfam" id="PF02086">
    <property type="entry name" value="MethyltransfD12"/>
    <property type="match status" value="1"/>
</dbReference>
<dbReference type="InterPro" id="IPR002052">
    <property type="entry name" value="DNA_methylase_N6_adenine_CS"/>
</dbReference>